<keyword evidence="2" id="KW-1185">Reference proteome</keyword>
<evidence type="ECO:0000313" key="1">
    <source>
        <dbReference type="EMBL" id="GBP06518.1"/>
    </source>
</evidence>
<gene>
    <name evidence="1" type="ORF">EVAR_4635_1</name>
</gene>
<reference evidence="1 2" key="1">
    <citation type="journal article" date="2019" name="Commun. Biol.">
        <title>The bagworm genome reveals a unique fibroin gene that provides high tensile strength.</title>
        <authorList>
            <person name="Kono N."/>
            <person name="Nakamura H."/>
            <person name="Ohtoshi R."/>
            <person name="Tomita M."/>
            <person name="Numata K."/>
            <person name="Arakawa K."/>
        </authorList>
    </citation>
    <scope>NUCLEOTIDE SEQUENCE [LARGE SCALE GENOMIC DNA]</scope>
</reference>
<name>A0A4C1SZA8_EUMVA</name>
<dbReference type="EMBL" id="BGZK01000022">
    <property type="protein sequence ID" value="GBP06518.1"/>
    <property type="molecule type" value="Genomic_DNA"/>
</dbReference>
<dbReference type="Proteomes" id="UP000299102">
    <property type="component" value="Unassembled WGS sequence"/>
</dbReference>
<sequence>MHGVSSGLIQAQQSLYRGSSACLRINGAYTDWFDIRRGVRQGCVACPWLFILFVDSCLYDLRSACGLQEMVNKMNDSVKKRSMKVNFGKTKVTVFERGEGMTECDILGEDIERRVNAGNKLNGALLAIMNSKSVSRQAHLTIYNEVLILTLTSNSETSVCTEIVIESERDQNRNVLKYTWVWIQKWEHPLPWELETSCAAFEIMIEGVIGPNTRLRN</sequence>
<dbReference type="OrthoDB" id="425681at2759"/>
<evidence type="ECO:0000313" key="2">
    <source>
        <dbReference type="Proteomes" id="UP000299102"/>
    </source>
</evidence>
<accession>A0A4C1SZA8</accession>
<organism evidence="1 2">
    <name type="scientific">Eumeta variegata</name>
    <name type="common">Bagworm moth</name>
    <name type="synonym">Eumeta japonica</name>
    <dbReference type="NCBI Taxonomy" id="151549"/>
    <lineage>
        <taxon>Eukaryota</taxon>
        <taxon>Metazoa</taxon>
        <taxon>Ecdysozoa</taxon>
        <taxon>Arthropoda</taxon>
        <taxon>Hexapoda</taxon>
        <taxon>Insecta</taxon>
        <taxon>Pterygota</taxon>
        <taxon>Neoptera</taxon>
        <taxon>Endopterygota</taxon>
        <taxon>Lepidoptera</taxon>
        <taxon>Glossata</taxon>
        <taxon>Ditrysia</taxon>
        <taxon>Tineoidea</taxon>
        <taxon>Psychidae</taxon>
        <taxon>Oiketicinae</taxon>
        <taxon>Eumeta</taxon>
    </lineage>
</organism>
<dbReference type="PANTHER" id="PTHR47027">
    <property type="entry name" value="REVERSE TRANSCRIPTASE DOMAIN-CONTAINING PROTEIN"/>
    <property type="match status" value="1"/>
</dbReference>
<proteinExistence type="predicted"/>
<dbReference type="PANTHER" id="PTHR47027:SF20">
    <property type="entry name" value="REVERSE TRANSCRIPTASE-LIKE PROTEIN WITH RNA-DIRECTED DNA POLYMERASE DOMAIN"/>
    <property type="match status" value="1"/>
</dbReference>
<evidence type="ECO:0008006" key="3">
    <source>
        <dbReference type="Google" id="ProtNLM"/>
    </source>
</evidence>
<protein>
    <recommendedName>
        <fullName evidence="3">Reverse transcriptase domain-containing protein</fullName>
    </recommendedName>
</protein>
<comment type="caution">
    <text evidence="1">The sequence shown here is derived from an EMBL/GenBank/DDBJ whole genome shotgun (WGS) entry which is preliminary data.</text>
</comment>
<dbReference type="AlphaFoldDB" id="A0A4C1SZA8"/>
<dbReference type="STRING" id="151549.A0A4C1SZA8"/>